<dbReference type="InterPro" id="IPR002656">
    <property type="entry name" value="Acyl_transf_3_dom"/>
</dbReference>
<feature type="transmembrane region" description="Helical" evidence="1">
    <location>
        <begin position="57"/>
        <end position="81"/>
    </location>
</feature>
<feature type="transmembrane region" description="Helical" evidence="1">
    <location>
        <begin position="391"/>
        <end position="416"/>
    </location>
</feature>
<feature type="transmembrane region" description="Helical" evidence="1">
    <location>
        <begin position="101"/>
        <end position="124"/>
    </location>
</feature>
<dbReference type="PANTHER" id="PTHR23028:SF134">
    <property type="entry name" value="PUTATIVE (AFU_ORTHOLOGUE AFUA_4G08520)-RELATED"/>
    <property type="match status" value="1"/>
</dbReference>
<accession>A0ABR4BZ55</accession>
<protein>
    <recommendedName>
        <fullName evidence="2">Acyltransferase 3 domain-containing protein</fullName>
    </recommendedName>
</protein>
<name>A0ABR4BZ55_9HELO</name>
<keyword evidence="1" id="KW-1133">Transmembrane helix</keyword>
<dbReference type="EMBL" id="JAZHXI010000016">
    <property type="protein sequence ID" value="KAL2062900.1"/>
    <property type="molecule type" value="Genomic_DNA"/>
</dbReference>
<evidence type="ECO:0000313" key="4">
    <source>
        <dbReference type="Proteomes" id="UP001595075"/>
    </source>
</evidence>
<keyword evidence="4" id="KW-1185">Reference proteome</keyword>
<feature type="transmembrane region" description="Helical" evidence="1">
    <location>
        <begin position="276"/>
        <end position="300"/>
    </location>
</feature>
<sequence>MDAPKPLSKSAESSVSELYIGTRVKNSSELTSLGTEETDLVPRVTGRRRFLIPLKAISTRVGLFILSILLVLKPSFIHAWGSSSRNSIPTSPLRPTAYLDGLRGVAALLVYFDHFGVSWFPALMNTYGASETDHYFLQLPIFRNLFNGKGAVAIFFVVSGYALSYGALSKIHAEKKSEVLDTLSSSVFRRCARLYIPCGVNAFIAMIMSYNDMFRPDSLRRHNLPPKLPTFSAQIKDYIQNQGVLMYPFNAVEGEPYGPPYNGHQWTIPLEIRGSWVIFGTVLAAAKLTPFWRLIFIIFWDGYLWYMGKWDLFLFVTGVLLSNLDIPKHLVRKNILVAEESLPVEVPRIKSESLTSVEESSPDTQYHTRAHVISSKAGKVLSPIWRIVRPIVPYIMFILGFYLLSAPHLTSGLPVLYKFVPGRFQNIADFYGKKDGAIRCVGAVFIAFSLSLSPPQVRSVQTSLSTASLPLHHRIMTSICSFTLQSLFTNAFSQYLGRISFGLYLMHGPIVISLGSYFLNPAWARYNETQDNAAFNKTFCLAWFSVTIVVFWTADIFTRVVDERSVKWVGAVARFMSRKKKAGDRGTIWGSLHF</sequence>
<organism evidence="3 4">
    <name type="scientific">Oculimacula yallundae</name>
    <dbReference type="NCBI Taxonomy" id="86028"/>
    <lineage>
        <taxon>Eukaryota</taxon>
        <taxon>Fungi</taxon>
        <taxon>Dikarya</taxon>
        <taxon>Ascomycota</taxon>
        <taxon>Pezizomycotina</taxon>
        <taxon>Leotiomycetes</taxon>
        <taxon>Helotiales</taxon>
        <taxon>Ploettnerulaceae</taxon>
        <taxon>Oculimacula</taxon>
    </lineage>
</organism>
<dbReference type="Pfam" id="PF01757">
    <property type="entry name" value="Acyl_transf_3"/>
    <property type="match status" value="1"/>
</dbReference>
<feature type="transmembrane region" description="Helical" evidence="1">
    <location>
        <begin position="501"/>
        <end position="519"/>
    </location>
</feature>
<comment type="caution">
    <text evidence="3">The sequence shown here is derived from an EMBL/GenBank/DDBJ whole genome shotgun (WGS) entry which is preliminary data.</text>
</comment>
<proteinExistence type="predicted"/>
<feature type="transmembrane region" description="Helical" evidence="1">
    <location>
        <begin position="194"/>
        <end position="211"/>
    </location>
</feature>
<keyword evidence="1" id="KW-0472">Membrane</keyword>
<dbReference type="PANTHER" id="PTHR23028">
    <property type="entry name" value="ACETYLTRANSFERASE"/>
    <property type="match status" value="1"/>
</dbReference>
<feature type="transmembrane region" description="Helical" evidence="1">
    <location>
        <begin position="539"/>
        <end position="558"/>
    </location>
</feature>
<reference evidence="3 4" key="1">
    <citation type="journal article" date="2024" name="Commun. Biol.">
        <title>Comparative genomic analysis of thermophilic fungi reveals convergent evolutionary adaptations and gene losses.</title>
        <authorList>
            <person name="Steindorff A.S."/>
            <person name="Aguilar-Pontes M.V."/>
            <person name="Robinson A.J."/>
            <person name="Andreopoulos B."/>
            <person name="LaButti K."/>
            <person name="Kuo A."/>
            <person name="Mondo S."/>
            <person name="Riley R."/>
            <person name="Otillar R."/>
            <person name="Haridas S."/>
            <person name="Lipzen A."/>
            <person name="Grimwood J."/>
            <person name="Schmutz J."/>
            <person name="Clum A."/>
            <person name="Reid I.D."/>
            <person name="Moisan M.C."/>
            <person name="Butler G."/>
            <person name="Nguyen T.T.M."/>
            <person name="Dewar K."/>
            <person name="Conant G."/>
            <person name="Drula E."/>
            <person name="Henrissat B."/>
            <person name="Hansel C."/>
            <person name="Singer S."/>
            <person name="Hutchinson M.I."/>
            <person name="de Vries R.P."/>
            <person name="Natvig D.O."/>
            <person name="Powell A.J."/>
            <person name="Tsang A."/>
            <person name="Grigoriev I.V."/>
        </authorList>
    </citation>
    <scope>NUCLEOTIDE SEQUENCE [LARGE SCALE GENOMIC DNA]</scope>
    <source>
        <strain evidence="3 4">CBS 494.80</strain>
    </source>
</reference>
<dbReference type="InterPro" id="IPR050879">
    <property type="entry name" value="Acyltransferase_3"/>
</dbReference>
<dbReference type="Proteomes" id="UP001595075">
    <property type="component" value="Unassembled WGS sequence"/>
</dbReference>
<evidence type="ECO:0000256" key="1">
    <source>
        <dbReference type="SAM" id="Phobius"/>
    </source>
</evidence>
<feature type="domain" description="Acyltransferase 3" evidence="2">
    <location>
        <begin position="97"/>
        <end position="319"/>
    </location>
</feature>
<gene>
    <name evidence="3" type="ORF">VTL71DRAFT_5972</name>
</gene>
<evidence type="ECO:0000259" key="2">
    <source>
        <dbReference type="Pfam" id="PF01757"/>
    </source>
</evidence>
<feature type="transmembrane region" description="Helical" evidence="1">
    <location>
        <begin position="145"/>
        <end position="168"/>
    </location>
</feature>
<keyword evidence="1" id="KW-0812">Transmembrane</keyword>
<evidence type="ECO:0000313" key="3">
    <source>
        <dbReference type="EMBL" id="KAL2062900.1"/>
    </source>
</evidence>
<feature type="transmembrane region" description="Helical" evidence="1">
    <location>
        <begin position="306"/>
        <end position="324"/>
    </location>
</feature>